<proteinExistence type="predicted"/>
<gene>
    <name evidence="2" type="primary">essA</name>
    <name evidence="2" type="ORF">PEPMIC_00311</name>
</gene>
<evidence type="ECO:0000313" key="2">
    <source>
        <dbReference type="EMBL" id="EDP24462.1"/>
    </source>
</evidence>
<evidence type="ECO:0000256" key="1">
    <source>
        <dbReference type="SAM" id="Phobius"/>
    </source>
</evidence>
<sequence>MYKKTVSLILGIFLSLVLSFSIVKASEDGKLKIDIEIHKEKTSKGVNYFEQDTELSKLFLIDTNDNVNKEKEKFKTSENLEKNELFTNKVTQDSFTQSTRLLLFNSKLNIKSAVNYQMSIHKNKNYISWQAVVVLSIGVIIMVFSVYKVFSKKKGNSNGKIY</sequence>
<reference evidence="2 3" key="1">
    <citation type="submission" date="2007-09" db="EMBL/GenBank/DDBJ databases">
        <title>Draft genome sequence of Peptostreptococcus micros (ATCC 33270).</title>
        <authorList>
            <person name="Sudarsanam P."/>
            <person name="Ley R."/>
            <person name="Guruge J."/>
            <person name="Turnbaugh P.J."/>
            <person name="Mahowald M."/>
            <person name="Liep D."/>
            <person name="Gordon J."/>
        </authorList>
    </citation>
    <scope>NUCLEOTIDE SEQUENCE [LARGE SCALE GENOMIC DNA]</scope>
    <source>
        <strain evidence="2 3">ATCC 33270</strain>
    </source>
</reference>
<comment type="caution">
    <text evidence="2">The sequence shown here is derived from an EMBL/GenBank/DDBJ whole genome shotgun (WGS) entry which is preliminary data.</text>
</comment>
<dbReference type="HOGENOM" id="CLU_1633794_0_0_9"/>
<accession>A8SJH9</accession>
<reference evidence="2 3" key="2">
    <citation type="submission" date="2007-09" db="EMBL/GenBank/DDBJ databases">
        <authorList>
            <person name="Fulton L."/>
            <person name="Clifton S."/>
            <person name="Fulton B."/>
            <person name="Xu J."/>
            <person name="Minx P."/>
            <person name="Pepin K.H."/>
            <person name="Johnson M."/>
            <person name="Thiruvilangam P."/>
            <person name="Bhonagiri V."/>
            <person name="Nash W.E."/>
            <person name="Mardis E.R."/>
            <person name="Wilson R.K."/>
        </authorList>
    </citation>
    <scope>NUCLEOTIDE SEQUENCE [LARGE SCALE GENOMIC DNA]</scope>
    <source>
        <strain evidence="2 3">ATCC 33270</strain>
    </source>
</reference>
<keyword evidence="1" id="KW-1133">Transmembrane helix</keyword>
<dbReference type="NCBIfam" id="TIGR03927">
    <property type="entry name" value="T7SS_EssA_Firm"/>
    <property type="match status" value="1"/>
</dbReference>
<protein>
    <submittedName>
        <fullName evidence="2">Type VII secretion protein EssA</fullName>
    </submittedName>
</protein>
<dbReference type="Proteomes" id="UP000003162">
    <property type="component" value="Unassembled WGS sequence"/>
</dbReference>
<dbReference type="InterPro" id="IPR018920">
    <property type="entry name" value="EssA/YueC"/>
</dbReference>
<organism evidence="2 3">
    <name type="scientific">Parvimonas micra ATCC 33270</name>
    <dbReference type="NCBI Taxonomy" id="411465"/>
    <lineage>
        <taxon>Bacteria</taxon>
        <taxon>Bacillati</taxon>
        <taxon>Bacillota</taxon>
        <taxon>Tissierellia</taxon>
        <taxon>Tissierellales</taxon>
        <taxon>Peptoniphilaceae</taxon>
        <taxon>Parvimonas</taxon>
    </lineage>
</organism>
<dbReference type="GeneID" id="93384420"/>
<dbReference type="EMBL" id="ABEE02000015">
    <property type="protein sequence ID" value="EDP24462.1"/>
    <property type="molecule type" value="Genomic_DNA"/>
</dbReference>
<evidence type="ECO:0000313" key="3">
    <source>
        <dbReference type="Proteomes" id="UP000003162"/>
    </source>
</evidence>
<dbReference type="eggNOG" id="ENOG5033HYG">
    <property type="taxonomic scope" value="Bacteria"/>
</dbReference>
<feature type="transmembrane region" description="Helical" evidence="1">
    <location>
        <begin position="127"/>
        <end position="150"/>
    </location>
</feature>
<keyword evidence="1" id="KW-0812">Transmembrane</keyword>
<name>A8SJH9_9FIRM</name>
<dbReference type="RefSeq" id="WP_004832147.1">
    <property type="nucleotide sequence ID" value="NZ_DS483516.1"/>
</dbReference>
<dbReference type="AlphaFoldDB" id="A8SJH9"/>
<keyword evidence="1" id="KW-0472">Membrane</keyword>